<proteinExistence type="predicted"/>
<dbReference type="Proteomes" id="UP000278804">
    <property type="component" value="Chromosome"/>
</dbReference>
<organism evidence="1 2">
    <name type="scientific">Erysipelothrix piscisicarius</name>
    <dbReference type="NCBI Taxonomy" id="2485784"/>
    <lineage>
        <taxon>Bacteria</taxon>
        <taxon>Bacillati</taxon>
        <taxon>Bacillota</taxon>
        <taxon>Erysipelotrichia</taxon>
        <taxon>Erysipelotrichales</taxon>
        <taxon>Erysipelotrichaceae</taxon>
        <taxon>Erysipelothrix</taxon>
    </lineage>
</organism>
<sequence length="76" mass="8839">MSAVLDLFANMKNQVYEKAFANVYQVSTIALEWAMMIKHSSKLSSVSLRDLLRFSTTRTAFEIMYATTWDQNRRNP</sequence>
<reference evidence="1 2" key="1">
    <citation type="journal article" date="2020" name="Int. J. Syst. Evol. Microbiol.">
        <title>Description of Erysipelothrix piscisicarius sp. nov., an emergent fish pathogen, and assessment of virulence using a tiger barb (Puntigrus tetrazona) infection model.</title>
        <authorList>
            <person name="Pomaranski E.K."/>
            <person name="Griffin M.J."/>
            <person name="Camus A.C."/>
            <person name="Armwood A.R."/>
            <person name="Shelley J."/>
            <person name="Waldbieser G.C."/>
            <person name="LaFrentz B.R."/>
            <person name="Garcia J.C."/>
            <person name="Yanong R."/>
            <person name="Soto E."/>
        </authorList>
    </citation>
    <scope>NUCLEOTIDE SEQUENCE [LARGE SCALE GENOMIC DNA]</scope>
    <source>
        <strain evidence="1 2">15TAL0474</strain>
    </source>
</reference>
<protein>
    <submittedName>
        <fullName evidence="1">Uncharacterized protein</fullName>
    </submittedName>
</protein>
<dbReference type="EMBL" id="CP034234">
    <property type="protein sequence ID" value="AZK44034.1"/>
    <property type="molecule type" value="Genomic_DNA"/>
</dbReference>
<accession>A0A3Q8S7A2</accession>
<name>A0A3Q8S7A2_9FIRM</name>
<dbReference type="KEGG" id="eri:EEI45_03995"/>
<evidence type="ECO:0000313" key="1">
    <source>
        <dbReference type="EMBL" id="AZK44034.1"/>
    </source>
</evidence>
<keyword evidence="2" id="KW-1185">Reference proteome</keyword>
<dbReference type="RefSeq" id="WP_125164233.1">
    <property type="nucleotide sequence ID" value="NZ_CP034234.1"/>
</dbReference>
<gene>
    <name evidence="1" type="ORF">EEI45_03995</name>
</gene>
<evidence type="ECO:0000313" key="2">
    <source>
        <dbReference type="Proteomes" id="UP000278804"/>
    </source>
</evidence>
<dbReference type="AlphaFoldDB" id="A0A3Q8S7A2"/>